<keyword evidence="2" id="KW-1185">Reference proteome</keyword>
<dbReference type="EMBL" id="CAUM01000003">
    <property type="protein sequence ID" value="CCV03016.1"/>
    <property type="molecule type" value="Genomic_DNA"/>
</dbReference>
<dbReference type="Proteomes" id="UP000012062">
    <property type="component" value="Unassembled WGS sequence"/>
</dbReference>
<accession>M5ETK6</accession>
<dbReference type="AlphaFoldDB" id="M5ETK6"/>
<protein>
    <submittedName>
        <fullName evidence="1">Uncharacterized protein</fullName>
    </submittedName>
</protein>
<evidence type="ECO:0000313" key="1">
    <source>
        <dbReference type="EMBL" id="CCV03016.1"/>
    </source>
</evidence>
<evidence type="ECO:0000313" key="2">
    <source>
        <dbReference type="Proteomes" id="UP000012062"/>
    </source>
</evidence>
<gene>
    <name evidence="1" type="ORF">MESS2_1000030</name>
</gene>
<reference evidence="1 2" key="1">
    <citation type="submission" date="2013-02" db="EMBL/GenBank/DDBJ databases">
        <authorList>
            <person name="Genoscope - CEA"/>
        </authorList>
    </citation>
    <scope>NUCLEOTIDE SEQUENCE [LARGE SCALE GENOMIC DNA]</scope>
    <source>
        <strain evidence="1 2">STM 2683</strain>
    </source>
</reference>
<sequence length="67" mass="7485">MTVVLIRRRCGLLSRDMSYEVPEQDLQLDLSRISQKTALLLLTSGRQRAPPLGLAGHIGSQRLGIRE</sequence>
<name>M5ETK6_9HYPH</name>
<organism evidence="1 2">
    <name type="scientific">Mesorhizobium metallidurans STM 2683</name>
    <dbReference type="NCBI Taxonomy" id="1297569"/>
    <lineage>
        <taxon>Bacteria</taxon>
        <taxon>Pseudomonadati</taxon>
        <taxon>Pseudomonadota</taxon>
        <taxon>Alphaproteobacteria</taxon>
        <taxon>Hyphomicrobiales</taxon>
        <taxon>Phyllobacteriaceae</taxon>
        <taxon>Mesorhizobium</taxon>
    </lineage>
</organism>
<proteinExistence type="predicted"/>
<comment type="caution">
    <text evidence="1">The sequence shown here is derived from an EMBL/GenBank/DDBJ whole genome shotgun (WGS) entry which is preliminary data.</text>
</comment>